<dbReference type="Gene3D" id="3.40.50.720">
    <property type="entry name" value="NAD(P)-binding Rossmann-like Domain"/>
    <property type="match status" value="1"/>
</dbReference>
<evidence type="ECO:0000313" key="1">
    <source>
        <dbReference type="EMBL" id="GAA3013136.1"/>
    </source>
</evidence>
<keyword evidence="2" id="KW-1185">Reference proteome</keyword>
<accession>A0ABN3Y996</accession>
<sequence length="262" mass="28000">MELIAPGHHLYTGPDGTWRSCDPQERFARLSGPADLLERMRDQAYAGGADPELEPLAAVLRERGVLTSARREPVRRITVRVTGEGPVAAETARLFEAVPDVAVVRHEPTETGSGTGTGSEADVVVACAGWLTDERWRRLDASGTVWHRCHVEGTRLVLGPMTVPGATASYRDLRGRRLAASPLPDELAALWARLDDGAAGKVPLPPLRWPNAGAVCLAAGLLVNDVLTWRDTGLPATGSFQLVVDPATGTVDRHPVLPLPVA</sequence>
<name>A0ABN3Y996_9ACTN</name>
<dbReference type="RefSeq" id="WP_344897436.1">
    <property type="nucleotide sequence ID" value="NZ_BAAAWD010000010.1"/>
</dbReference>
<organism evidence="1 2">
    <name type="scientific">Streptosporangium longisporum</name>
    <dbReference type="NCBI Taxonomy" id="46187"/>
    <lineage>
        <taxon>Bacteria</taxon>
        <taxon>Bacillati</taxon>
        <taxon>Actinomycetota</taxon>
        <taxon>Actinomycetes</taxon>
        <taxon>Streptosporangiales</taxon>
        <taxon>Streptosporangiaceae</taxon>
        <taxon>Streptosporangium</taxon>
    </lineage>
</organism>
<protein>
    <submittedName>
        <fullName evidence="1">Uncharacterized protein</fullName>
    </submittedName>
</protein>
<proteinExistence type="predicted"/>
<evidence type="ECO:0000313" key="2">
    <source>
        <dbReference type="Proteomes" id="UP001499930"/>
    </source>
</evidence>
<reference evidence="1 2" key="1">
    <citation type="journal article" date="2019" name="Int. J. Syst. Evol. Microbiol.">
        <title>The Global Catalogue of Microorganisms (GCM) 10K type strain sequencing project: providing services to taxonomists for standard genome sequencing and annotation.</title>
        <authorList>
            <consortium name="The Broad Institute Genomics Platform"/>
            <consortium name="The Broad Institute Genome Sequencing Center for Infectious Disease"/>
            <person name="Wu L."/>
            <person name="Ma J."/>
        </authorList>
    </citation>
    <scope>NUCLEOTIDE SEQUENCE [LARGE SCALE GENOMIC DNA]</scope>
    <source>
        <strain evidence="1 2">JCM 3106</strain>
    </source>
</reference>
<comment type="caution">
    <text evidence="1">The sequence shown here is derived from an EMBL/GenBank/DDBJ whole genome shotgun (WGS) entry which is preliminary data.</text>
</comment>
<gene>
    <name evidence="1" type="ORF">GCM10017559_40310</name>
</gene>
<dbReference type="EMBL" id="BAAAWD010000010">
    <property type="protein sequence ID" value="GAA3013136.1"/>
    <property type="molecule type" value="Genomic_DNA"/>
</dbReference>
<dbReference type="Proteomes" id="UP001499930">
    <property type="component" value="Unassembled WGS sequence"/>
</dbReference>